<sequence>MWIFESGFGDPAGEFWLGNEFVSRLTIKRSYQLRIQLSDWEGNSEFSQYDQFSLQGEAQNYRIHLKGFSGTAGKISSIGQPGSDFSTKDADNDKCVCKCSQLTTGGKKHFNLCSLGKHKYRDLSRTNSHPHEKSRHLPQTSPRAF</sequence>
<dbReference type="Proteomes" id="UP000314294">
    <property type="component" value="Unassembled WGS sequence"/>
</dbReference>
<dbReference type="PANTHER" id="PTHR19143:SF199">
    <property type="entry name" value="ANGIOPOIETIN-2"/>
    <property type="match status" value="1"/>
</dbReference>
<dbReference type="OrthoDB" id="7735366at2759"/>
<evidence type="ECO:0000313" key="3">
    <source>
        <dbReference type="EMBL" id="TNN56155.1"/>
    </source>
</evidence>
<keyword evidence="4" id="KW-1185">Reference proteome</keyword>
<gene>
    <name evidence="3" type="primary">ANGPT2_1</name>
    <name evidence="3" type="ORF">EYF80_033620</name>
</gene>
<evidence type="ECO:0000259" key="2">
    <source>
        <dbReference type="PROSITE" id="PS51406"/>
    </source>
</evidence>
<reference evidence="3 4" key="1">
    <citation type="submission" date="2019-03" db="EMBL/GenBank/DDBJ databases">
        <title>First draft genome of Liparis tanakae, snailfish: a comprehensive survey of snailfish specific genes.</title>
        <authorList>
            <person name="Kim W."/>
            <person name="Song I."/>
            <person name="Jeong J.-H."/>
            <person name="Kim D."/>
            <person name="Kim S."/>
            <person name="Ryu S."/>
            <person name="Song J.Y."/>
            <person name="Lee S.K."/>
        </authorList>
    </citation>
    <scope>NUCLEOTIDE SEQUENCE [LARGE SCALE GENOMIC DNA]</scope>
    <source>
        <tissue evidence="3">Muscle</tissue>
    </source>
</reference>
<accession>A0A4Z2GSR1</accession>
<dbReference type="InterPro" id="IPR050373">
    <property type="entry name" value="Fibrinogen_C-term_domain"/>
</dbReference>
<organism evidence="3 4">
    <name type="scientific">Liparis tanakae</name>
    <name type="common">Tanaka's snailfish</name>
    <dbReference type="NCBI Taxonomy" id="230148"/>
    <lineage>
        <taxon>Eukaryota</taxon>
        <taxon>Metazoa</taxon>
        <taxon>Chordata</taxon>
        <taxon>Craniata</taxon>
        <taxon>Vertebrata</taxon>
        <taxon>Euteleostomi</taxon>
        <taxon>Actinopterygii</taxon>
        <taxon>Neopterygii</taxon>
        <taxon>Teleostei</taxon>
        <taxon>Neoteleostei</taxon>
        <taxon>Acanthomorphata</taxon>
        <taxon>Eupercaria</taxon>
        <taxon>Perciformes</taxon>
        <taxon>Cottioidei</taxon>
        <taxon>Cottales</taxon>
        <taxon>Liparidae</taxon>
        <taxon>Liparis</taxon>
    </lineage>
</organism>
<dbReference type="Gene3D" id="3.90.215.10">
    <property type="entry name" value="Gamma Fibrinogen, chain A, domain 1"/>
    <property type="match status" value="1"/>
</dbReference>
<dbReference type="SUPFAM" id="SSF56496">
    <property type="entry name" value="Fibrinogen C-terminal domain-like"/>
    <property type="match status" value="1"/>
</dbReference>
<dbReference type="PROSITE" id="PS51406">
    <property type="entry name" value="FIBRINOGEN_C_2"/>
    <property type="match status" value="1"/>
</dbReference>
<feature type="domain" description="Fibrinogen C-terminal" evidence="2">
    <location>
        <begin position="1"/>
        <end position="113"/>
    </location>
</feature>
<name>A0A4Z2GSR1_9TELE</name>
<dbReference type="AlphaFoldDB" id="A0A4Z2GSR1"/>
<evidence type="ECO:0000256" key="1">
    <source>
        <dbReference type="SAM" id="MobiDB-lite"/>
    </source>
</evidence>
<dbReference type="PANTHER" id="PTHR19143">
    <property type="entry name" value="FIBRINOGEN/TENASCIN/ANGIOPOEITIN"/>
    <property type="match status" value="1"/>
</dbReference>
<protein>
    <submittedName>
        <fullName evidence="3">Angiopoietin-2</fullName>
    </submittedName>
</protein>
<dbReference type="InterPro" id="IPR036056">
    <property type="entry name" value="Fibrinogen-like_C"/>
</dbReference>
<proteinExistence type="predicted"/>
<dbReference type="GO" id="GO:0005615">
    <property type="term" value="C:extracellular space"/>
    <property type="evidence" value="ECO:0007669"/>
    <property type="project" value="TreeGrafter"/>
</dbReference>
<dbReference type="InterPro" id="IPR002181">
    <property type="entry name" value="Fibrinogen_a/b/g_C_dom"/>
</dbReference>
<dbReference type="SMART" id="SM00186">
    <property type="entry name" value="FBG"/>
    <property type="match status" value="1"/>
</dbReference>
<evidence type="ECO:0000313" key="4">
    <source>
        <dbReference type="Proteomes" id="UP000314294"/>
    </source>
</evidence>
<comment type="caution">
    <text evidence="3">The sequence shown here is derived from an EMBL/GenBank/DDBJ whole genome shotgun (WGS) entry which is preliminary data.</text>
</comment>
<dbReference type="Pfam" id="PF00147">
    <property type="entry name" value="Fibrinogen_C"/>
    <property type="match status" value="1"/>
</dbReference>
<dbReference type="GO" id="GO:0030971">
    <property type="term" value="F:receptor tyrosine kinase binding"/>
    <property type="evidence" value="ECO:0007669"/>
    <property type="project" value="TreeGrafter"/>
</dbReference>
<dbReference type="EMBL" id="SRLO01000435">
    <property type="protein sequence ID" value="TNN56155.1"/>
    <property type="molecule type" value="Genomic_DNA"/>
</dbReference>
<dbReference type="InterPro" id="IPR014716">
    <property type="entry name" value="Fibrinogen_a/b/g_C_1"/>
</dbReference>
<feature type="region of interest" description="Disordered" evidence="1">
    <location>
        <begin position="123"/>
        <end position="145"/>
    </location>
</feature>
<dbReference type="GO" id="GO:0048014">
    <property type="term" value="P:Tie signaling pathway"/>
    <property type="evidence" value="ECO:0007669"/>
    <property type="project" value="TreeGrafter"/>
</dbReference>